<proteinExistence type="predicted"/>
<reference evidence="2" key="1">
    <citation type="submission" date="2019-04" db="EMBL/GenBank/DDBJ databases">
        <authorList>
            <person name="Melise S."/>
            <person name="Noan J."/>
            <person name="Okalmin O."/>
        </authorList>
    </citation>
    <scope>NUCLEOTIDE SEQUENCE</scope>
    <source>
        <strain evidence="2">FN9</strain>
    </source>
</reference>
<dbReference type="AlphaFoldDB" id="A0A2H3FTY4"/>
<evidence type="ECO:0000313" key="2">
    <source>
        <dbReference type="EMBL" id="VIO56723.1"/>
    </source>
</evidence>
<dbReference type="EMBL" id="CAAKMV010000125">
    <property type="protein sequence ID" value="VIO56723.1"/>
    <property type="molecule type" value="Genomic_DNA"/>
</dbReference>
<accession>A0A2H3FTY4</accession>
<sequence>MSSSPGAKGFDPKAREAEYQALWQTCDRATRKGDYIYADKEAKRDILYAACHNRIEKRCAQGKTMCGTNIISMVDLHIQREASRLLYRAPRTMHAPDPAPNLFPYPAESQNFNANHLALNPAQNPFVSVPQHQHLPPQVPMVPQGFDISMQSESHVIRHMQEQLNTQGEYIKMLINTLRDYHGRIITLESSKKQAEERAAAFGQTAHPIHHAMQYPLEGLNAGFNPRLESPATTVSQTQDGNGDGDDQEELAPLVEA</sequence>
<name>A0A2H3FTY4_GIBZA</name>
<gene>
    <name evidence="2" type="ORF">FUG_LOCUS220961</name>
</gene>
<feature type="region of interest" description="Disordered" evidence="1">
    <location>
        <begin position="222"/>
        <end position="257"/>
    </location>
</feature>
<organism evidence="2">
    <name type="scientific">Gibberella zeae</name>
    <name type="common">Wheat head blight fungus</name>
    <name type="synonym">Fusarium graminearum</name>
    <dbReference type="NCBI Taxonomy" id="5518"/>
    <lineage>
        <taxon>Eukaryota</taxon>
        <taxon>Fungi</taxon>
        <taxon>Dikarya</taxon>
        <taxon>Ascomycota</taxon>
        <taxon>Pezizomycotina</taxon>
        <taxon>Sordariomycetes</taxon>
        <taxon>Hypocreomycetidae</taxon>
        <taxon>Hypocreales</taxon>
        <taxon>Nectriaceae</taxon>
        <taxon>Fusarium</taxon>
    </lineage>
</organism>
<evidence type="ECO:0000256" key="1">
    <source>
        <dbReference type="SAM" id="MobiDB-lite"/>
    </source>
</evidence>
<protein>
    <submittedName>
        <fullName evidence="2">Uncharacterized protein</fullName>
    </submittedName>
</protein>